<name>A0A9W9N9P1_9EURO</name>
<dbReference type="EMBL" id="JAPQKS010000009">
    <property type="protein sequence ID" value="KAJ5215018.1"/>
    <property type="molecule type" value="Genomic_DNA"/>
</dbReference>
<dbReference type="OrthoDB" id="3549294at2759"/>
<accession>A0A9W9N9P1</accession>
<keyword evidence="3" id="KW-1185">Reference proteome</keyword>
<sequence>MGDAARPSDEEFTQVLEESLNTWTSYLGEHPPFPREAINLESLVSQTPPFLGSGFASSEEISFACEEKESMQGKSSLVVHGRSTWRTSKGSCDLPPRVLPKQLLLATGNRPSVKLSQDSPFSDWPEVQGLSGYDRGNYLSALYFAWAYILSARWVELLGRSADHECHIEYTAQGVKSSLFSDEQSVAQIDLGENACMEEALWWYTILHTDNWNATTKYNNHVYFSPWFISAKDTGLALAGETPAVTGTKLDPPSSVTALNYLSRFCVHHRLYAQCSVALAGVLYIPLLGRRTVTLPFPKQAPQLELKDRIGDSTRSVPDLLNGHGQMLPRYMTLSSNPWGLRSLLHSTFFNPDVKCNLVSAWLNPAFAVVNSVSSKDSSVVALLANRQPQLGILWFGATLVGLAKSVLRDIRIGLMALDLPASAWTETTQTFLTSEVGESHGELICRDDECRLLFITSSEGHDRPPVWTWKPFGFTQLCDTELSVRQHAQCATHCVEYESWEWILTNSSSILNSATKRSKTPIKEPTAHTNKTSAALDDYSYDFYSQELSEGATRGIFGWLRSTGYPRSERNIYQHSWFDLEDTDEEEEPDDAESDMEHVQCSTNSRVDSWLESIE</sequence>
<proteinExistence type="predicted"/>
<feature type="region of interest" description="Disordered" evidence="1">
    <location>
        <begin position="580"/>
        <end position="616"/>
    </location>
</feature>
<protein>
    <submittedName>
        <fullName evidence="2">Uncharacterized protein</fullName>
    </submittedName>
</protein>
<dbReference type="GeneID" id="83207296"/>
<organism evidence="2 3">
    <name type="scientific">Penicillium chermesinum</name>
    <dbReference type="NCBI Taxonomy" id="63820"/>
    <lineage>
        <taxon>Eukaryota</taxon>
        <taxon>Fungi</taxon>
        <taxon>Dikarya</taxon>
        <taxon>Ascomycota</taxon>
        <taxon>Pezizomycotina</taxon>
        <taxon>Eurotiomycetes</taxon>
        <taxon>Eurotiomycetidae</taxon>
        <taxon>Eurotiales</taxon>
        <taxon>Aspergillaceae</taxon>
        <taxon>Penicillium</taxon>
    </lineage>
</organism>
<reference evidence="2" key="1">
    <citation type="submission" date="2022-11" db="EMBL/GenBank/DDBJ databases">
        <authorList>
            <person name="Petersen C."/>
        </authorList>
    </citation>
    <scope>NUCLEOTIDE SEQUENCE</scope>
    <source>
        <strain evidence="2">IBT 19713</strain>
    </source>
</reference>
<gene>
    <name evidence="2" type="ORF">N7468_010697</name>
</gene>
<comment type="caution">
    <text evidence="2">The sequence shown here is derived from an EMBL/GenBank/DDBJ whole genome shotgun (WGS) entry which is preliminary data.</text>
</comment>
<evidence type="ECO:0000256" key="1">
    <source>
        <dbReference type="SAM" id="MobiDB-lite"/>
    </source>
</evidence>
<evidence type="ECO:0000313" key="3">
    <source>
        <dbReference type="Proteomes" id="UP001150941"/>
    </source>
</evidence>
<evidence type="ECO:0000313" key="2">
    <source>
        <dbReference type="EMBL" id="KAJ5215018.1"/>
    </source>
</evidence>
<feature type="compositionally biased region" description="Acidic residues" evidence="1">
    <location>
        <begin position="580"/>
        <end position="595"/>
    </location>
</feature>
<dbReference type="AlphaFoldDB" id="A0A9W9N9P1"/>
<dbReference type="Proteomes" id="UP001150941">
    <property type="component" value="Unassembled WGS sequence"/>
</dbReference>
<dbReference type="RefSeq" id="XP_058325515.1">
    <property type="nucleotide sequence ID" value="XM_058479992.1"/>
</dbReference>
<reference evidence="2" key="2">
    <citation type="journal article" date="2023" name="IMA Fungus">
        <title>Comparative genomic study of the Penicillium genus elucidates a diverse pangenome and 15 lateral gene transfer events.</title>
        <authorList>
            <person name="Petersen C."/>
            <person name="Sorensen T."/>
            <person name="Nielsen M.R."/>
            <person name="Sondergaard T.E."/>
            <person name="Sorensen J.L."/>
            <person name="Fitzpatrick D.A."/>
            <person name="Frisvad J.C."/>
            <person name="Nielsen K.L."/>
        </authorList>
    </citation>
    <scope>NUCLEOTIDE SEQUENCE</scope>
    <source>
        <strain evidence="2">IBT 19713</strain>
    </source>
</reference>